<keyword evidence="1" id="KW-0812">Transmembrane</keyword>
<dbReference type="EMBL" id="JAGEOJ010000009">
    <property type="protein sequence ID" value="MBO2450109.1"/>
    <property type="molecule type" value="Genomic_DNA"/>
</dbReference>
<name>A0A939PJ27_9ACTN</name>
<evidence type="ECO:0008006" key="4">
    <source>
        <dbReference type="Google" id="ProtNLM"/>
    </source>
</evidence>
<protein>
    <recommendedName>
        <fullName evidence="4">LPXTG cell wall anchor domain-containing protein</fullName>
    </recommendedName>
</protein>
<keyword evidence="1" id="KW-0472">Membrane</keyword>
<sequence length="84" mass="8357">MTMAYASPMGQFAEAGLRPAGASDRAWLTPTGGGTLAAPAATAKAALPFTGAHAAALSLLAFVMTAAGIGLCVAARQRRGPSRR</sequence>
<keyword evidence="1" id="KW-1133">Transmembrane helix</keyword>
<proteinExistence type="predicted"/>
<accession>A0A939PJ27</accession>
<evidence type="ECO:0000313" key="3">
    <source>
        <dbReference type="Proteomes" id="UP000669179"/>
    </source>
</evidence>
<reference evidence="2" key="1">
    <citation type="submission" date="2021-03" db="EMBL/GenBank/DDBJ databases">
        <authorList>
            <person name="Kanchanasin P."/>
            <person name="Saeng-In P."/>
            <person name="Phongsopitanun W."/>
            <person name="Yuki M."/>
            <person name="Kudo T."/>
            <person name="Ohkuma M."/>
            <person name="Tanasupawat S."/>
        </authorList>
    </citation>
    <scope>NUCLEOTIDE SEQUENCE</scope>
    <source>
        <strain evidence="2">GKU 128</strain>
    </source>
</reference>
<organism evidence="2 3">
    <name type="scientific">Actinomadura barringtoniae</name>
    <dbReference type="NCBI Taxonomy" id="1427535"/>
    <lineage>
        <taxon>Bacteria</taxon>
        <taxon>Bacillati</taxon>
        <taxon>Actinomycetota</taxon>
        <taxon>Actinomycetes</taxon>
        <taxon>Streptosporangiales</taxon>
        <taxon>Thermomonosporaceae</taxon>
        <taxon>Actinomadura</taxon>
    </lineage>
</organism>
<comment type="caution">
    <text evidence="2">The sequence shown here is derived from an EMBL/GenBank/DDBJ whole genome shotgun (WGS) entry which is preliminary data.</text>
</comment>
<dbReference type="RefSeq" id="WP_208257974.1">
    <property type="nucleotide sequence ID" value="NZ_JAGEOJ010000009.1"/>
</dbReference>
<evidence type="ECO:0000256" key="1">
    <source>
        <dbReference type="SAM" id="Phobius"/>
    </source>
</evidence>
<gene>
    <name evidence="2" type="ORF">J4573_23605</name>
</gene>
<feature type="transmembrane region" description="Helical" evidence="1">
    <location>
        <begin position="54"/>
        <end position="75"/>
    </location>
</feature>
<dbReference type="Proteomes" id="UP000669179">
    <property type="component" value="Unassembled WGS sequence"/>
</dbReference>
<evidence type="ECO:0000313" key="2">
    <source>
        <dbReference type="EMBL" id="MBO2450109.1"/>
    </source>
</evidence>
<dbReference type="AlphaFoldDB" id="A0A939PJ27"/>
<keyword evidence="3" id="KW-1185">Reference proteome</keyword>